<dbReference type="GO" id="GO:0006310">
    <property type="term" value="P:DNA recombination"/>
    <property type="evidence" value="ECO:0007669"/>
    <property type="project" value="UniProtKB-KW"/>
</dbReference>
<name>Q939J2_VIBCE</name>
<evidence type="ECO:0000256" key="2">
    <source>
        <dbReference type="ARBA" id="ARBA00022908"/>
    </source>
</evidence>
<evidence type="ECO:0000259" key="6">
    <source>
        <dbReference type="PROSITE" id="PS51898"/>
    </source>
</evidence>
<accession>Q939J2</accession>
<comment type="similarity">
    <text evidence="1">Belongs to the 'phage' integrase family.</text>
</comment>
<gene>
    <name evidence="8" type="primary">intI9</name>
</gene>
<protein>
    <submittedName>
        <fullName evidence="8">Site-specific tyrosine recombinase</fullName>
    </submittedName>
</protein>
<dbReference type="Gene3D" id="1.10.150.130">
    <property type="match status" value="1"/>
</dbReference>
<evidence type="ECO:0000256" key="3">
    <source>
        <dbReference type="ARBA" id="ARBA00023125"/>
    </source>
</evidence>
<dbReference type="InterPro" id="IPR011946">
    <property type="entry name" value="Integrase_integron-type"/>
</dbReference>
<evidence type="ECO:0000256" key="1">
    <source>
        <dbReference type="ARBA" id="ARBA00008857"/>
    </source>
</evidence>
<dbReference type="AlphaFoldDB" id="Q939J2"/>
<keyword evidence="3 5" id="KW-0238">DNA-binding</keyword>
<dbReference type="Pfam" id="PF13495">
    <property type="entry name" value="Phage_int_SAM_4"/>
    <property type="match status" value="1"/>
</dbReference>
<sequence>MSPPQNGVILLISMPYLDLASLSSGVTKKVSSNTTSIINKGAYMTRSPFLESIRQVMRTKHYSIQTEKTYLLWIKRFILFNKKQHPKNMGEQEVTNFLTYLAVNRQVTASTQNLALCAIVFMYKHILQRELTLLPDTIKARAPKRVPSVLSHNEAMSIINQLSGSYKLMFSLLYGCGLRKAELLMLRVKDIDFESRNVYVFRGKGGKDRVKMLPEKLVEPLKLHIEKVRDLHEKDLCEGEGKTSLPSGLARKYPYAISDFKWQFIFPSSVRCKHPVDGYVCRHHLHWTSLTKKLRSAVIRSGVQKHVTAHIFRHSFATQLLKAGTDIRTVQELLGHSDLKTTQIYTHVIGQHSSGTISPIDR</sequence>
<dbReference type="InterPro" id="IPR004107">
    <property type="entry name" value="Integrase_SAM-like_N"/>
</dbReference>
<feature type="domain" description="Tyr recombinase" evidence="6">
    <location>
        <begin position="145"/>
        <end position="358"/>
    </location>
</feature>
<dbReference type="PANTHER" id="PTHR30349">
    <property type="entry name" value="PHAGE INTEGRASE-RELATED"/>
    <property type="match status" value="1"/>
</dbReference>
<dbReference type="InterPro" id="IPR002104">
    <property type="entry name" value="Integrase_catalytic"/>
</dbReference>
<dbReference type="InterPro" id="IPR011010">
    <property type="entry name" value="DNA_brk_join_enz"/>
</dbReference>
<dbReference type="InterPro" id="IPR010998">
    <property type="entry name" value="Integrase_recombinase_N"/>
</dbReference>
<dbReference type="GO" id="GO:0015074">
    <property type="term" value="P:DNA integration"/>
    <property type="evidence" value="ECO:0007669"/>
    <property type="project" value="UniProtKB-KW"/>
</dbReference>
<dbReference type="Gene3D" id="1.10.443.10">
    <property type="entry name" value="Intergrase catalytic core"/>
    <property type="match status" value="1"/>
</dbReference>
<dbReference type="Pfam" id="PF00589">
    <property type="entry name" value="Phage_integrase"/>
    <property type="match status" value="1"/>
</dbReference>
<reference evidence="8" key="1">
    <citation type="journal article" date="2001" name="Antimicrob. Agents Chemother.">
        <title>Molecular analysis of antibiotic resistance gene clusters in vibrio cholerae O139 and O1 SXT constins.</title>
        <authorList>
            <person name="Hochhut B."/>
            <person name="Lotfi Y."/>
            <person name="Mazel D."/>
            <person name="Faruque S.M."/>
            <person name="Woodgate R."/>
            <person name="Waldor M.K."/>
        </authorList>
    </citation>
    <scope>NUCLEOTIDE SEQUENCE</scope>
    <source>
        <strain evidence="8">C10488</strain>
    </source>
</reference>
<dbReference type="PROSITE" id="PS51898">
    <property type="entry name" value="TYR_RECOMBINASE"/>
    <property type="match status" value="1"/>
</dbReference>
<dbReference type="NCBIfam" id="TIGR02249">
    <property type="entry name" value="integrase_gron"/>
    <property type="match status" value="1"/>
</dbReference>
<evidence type="ECO:0000256" key="5">
    <source>
        <dbReference type="PROSITE-ProRule" id="PRU01248"/>
    </source>
</evidence>
<organism evidence="8">
    <name type="scientific">Vibrio cholerae serotype O1 biovar El Tor</name>
    <dbReference type="NCBI Taxonomy" id="686"/>
    <lineage>
        <taxon>Bacteria</taxon>
        <taxon>Pseudomonadati</taxon>
        <taxon>Pseudomonadota</taxon>
        <taxon>Gammaproteobacteria</taxon>
        <taxon>Vibrionales</taxon>
        <taxon>Vibrionaceae</taxon>
        <taxon>Vibrio</taxon>
    </lineage>
</organism>
<dbReference type="PANTHER" id="PTHR30349:SF64">
    <property type="entry name" value="PROPHAGE INTEGRASE INTD-RELATED"/>
    <property type="match status" value="1"/>
</dbReference>
<evidence type="ECO:0000256" key="4">
    <source>
        <dbReference type="ARBA" id="ARBA00023172"/>
    </source>
</evidence>
<dbReference type="GO" id="GO:0003677">
    <property type="term" value="F:DNA binding"/>
    <property type="evidence" value="ECO:0007669"/>
    <property type="project" value="UniProtKB-UniRule"/>
</dbReference>
<dbReference type="EMBL" id="AY035340">
    <property type="protein sequence ID" value="AAK95987.1"/>
    <property type="molecule type" value="Genomic_DNA"/>
</dbReference>
<proteinExistence type="inferred from homology"/>
<feature type="domain" description="Core-binding (CB)" evidence="7">
    <location>
        <begin position="44"/>
        <end position="127"/>
    </location>
</feature>
<dbReference type="PROSITE" id="PS51900">
    <property type="entry name" value="CB"/>
    <property type="match status" value="1"/>
</dbReference>
<dbReference type="InterPro" id="IPR050090">
    <property type="entry name" value="Tyrosine_recombinase_XerCD"/>
</dbReference>
<evidence type="ECO:0000313" key="8">
    <source>
        <dbReference type="EMBL" id="AAK95987.1"/>
    </source>
</evidence>
<dbReference type="InterPro" id="IPR044068">
    <property type="entry name" value="CB"/>
</dbReference>
<evidence type="ECO:0000259" key="7">
    <source>
        <dbReference type="PROSITE" id="PS51900"/>
    </source>
</evidence>
<keyword evidence="2" id="KW-0229">DNA integration</keyword>
<dbReference type="SUPFAM" id="SSF56349">
    <property type="entry name" value="DNA breaking-rejoining enzymes"/>
    <property type="match status" value="1"/>
</dbReference>
<dbReference type="InterPro" id="IPR013762">
    <property type="entry name" value="Integrase-like_cat_sf"/>
</dbReference>
<keyword evidence="4" id="KW-0233">DNA recombination</keyword>